<dbReference type="EMBL" id="JAGSYN010000046">
    <property type="protein sequence ID" value="KAG7665853.1"/>
    <property type="molecule type" value="Genomic_DNA"/>
</dbReference>
<reference evidence="7 8" key="1">
    <citation type="journal article" date="2021" name="DNA Res.">
        <title>Genome analysis of Candida subhashii reveals its hybrid nature and dual mitochondrial genome conformations.</title>
        <authorList>
            <person name="Mixao V."/>
            <person name="Hegedusova E."/>
            <person name="Saus E."/>
            <person name="Pryszcz L.P."/>
            <person name="Cillingova A."/>
            <person name="Nosek J."/>
            <person name="Gabaldon T."/>
        </authorList>
    </citation>
    <scope>NUCLEOTIDE SEQUENCE [LARGE SCALE GENOMIC DNA]</scope>
    <source>
        <strain evidence="7 8">CBS 10753</strain>
    </source>
</reference>
<evidence type="ECO:0000313" key="8">
    <source>
        <dbReference type="Proteomes" id="UP000694255"/>
    </source>
</evidence>
<keyword evidence="4" id="KW-0508">mRNA splicing</keyword>
<feature type="region of interest" description="Disordered" evidence="6">
    <location>
        <begin position="390"/>
        <end position="452"/>
    </location>
</feature>
<gene>
    <name evidence="7" type="ORF">J8A68_000679</name>
</gene>
<accession>A0A8J5ULJ2</accession>
<feature type="region of interest" description="Disordered" evidence="6">
    <location>
        <begin position="587"/>
        <end position="630"/>
    </location>
</feature>
<feature type="region of interest" description="Disordered" evidence="6">
    <location>
        <begin position="541"/>
        <end position="571"/>
    </location>
</feature>
<dbReference type="PANTHER" id="PTHR14152">
    <property type="entry name" value="SQUAMOUS CELL CARCINOMA ANTIGEN RECOGNISED BY CYTOTOXIC T LYMPHOCYTES"/>
    <property type="match status" value="1"/>
</dbReference>
<dbReference type="AlphaFoldDB" id="A0A8J5ULJ2"/>
<evidence type="ECO:0000256" key="5">
    <source>
        <dbReference type="ARBA" id="ARBA00023242"/>
    </source>
</evidence>
<comment type="similarity">
    <text evidence="2">Belongs to the SNU66/SART1 family.</text>
</comment>
<evidence type="ECO:0000313" key="7">
    <source>
        <dbReference type="EMBL" id="KAG7665853.1"/>
    </source>
</evidence>
<comment type="caution">
    <text evidence="7">The sequence shown here is derived from an EMBL/GenBank/DDBJ whole genome shotgun (WGS) entry which is preliminary data.</text>
</comment>
<dbReference type="GO" id="GO:0046540">
    <property type="term" value="C:U4/U6 x U5 tri-snRNP complex"/>
    <property type="evidence" value="ECO:0007669"/>
    <property type="project" value="InterPro"/>
</dbReference>
<feature type="compositionally biased region" description="Acidic residues" evidence="6">
    <location>
        <begin position="221"/>
        <end position="231"/>
    </location>
</feature>
<dbReference type="InterPro" id="IPR045347">
    <property type="entry name" value="HIND"/>
</dbReference>
<dbReference type="RefSeq" id="XP_049266085.1">
    <property type="nucleotide sequence ID" value="XM_049410380.1"/>
</dbReference>
<keyword evidence="8" id="KW-1185">Reference proteome</keyword>
<dbReference type="GeneID" id="73467480"/>
<dbReference type="GO" id="GO:0045292">
    <property type="term" value="P:mRNA cis splicing, via spliceosome"/>
    <property type="evidence" value="ECO:0007669"/>
    <property type="project" value="TreeGrafter"/>
</dbReference>
<protein>
    <submittedName>
        <fullName evidence="7">Uncharacterized protein</fullName>
    </submittedName>
</protein>
<dbReference type="Pfam" id="PF19252">
    <property type="entry name" value="HIND"/>
    <property type="match status" value="2"/>
</dbReference>
<dbReference type="OrthoDB" id="5583at2759"/>
<proteinExistence type="inferred from homology"/>
<evidence type="ECO:0000256" key="1">
    <source>
        <dbReference type="ARBA" id="ARBA00004123"/>
    </source>
</evidence>
<feature type="compositionally biased region" description="Basic residues" evidence="6">
    <location>
        <begin position="589"/>
        <end position="598"/>
    </location>
</feature>
<evidence type="ECO:0000256" key="3">
    <source>
        <dbReference type="ARBA" id="ARBA00022664"/>
    </source>
</evidence>
<name>A0A8J5ULJ2_9ASCO</name>
<keyword evidence="5" id="KW-0539">Nucleus</keyword>
<organism evidence="7 8">
    <name type="scientific">[Candida] subhashii</name>
    <dbReference type="NCBI Taxonomy" id="561895"/>
    <lineage>
        <taxon>Eukaryota</taxon>
        <taxon>Fungi</taxon>
        <taxon>Dikarya</taxon>
        <taxon>Ascomycota</taxon>
        <taxon>Saccharomycotina</taxon>
        <taxon>Pichiomycetes</taxon>
        <taxon>Debaryomycetaceae</taxon>
        <taxon>Spathaspora</taxon>
    </lineage>
</organism>
<dbReference type="GO" id="GO:0000481">
    <property type="term" value="P:maturation of 5S rRNA"/>
    <property type="evidence" value="ECO:0007669"/>
    <property type="project" value="TreeGrafter"/>
</dbReference>
<feature type="compositionally biased region" description="Basic and acidic residues" evidence="6">
    <location>
        <begin position="390"/>
        <end position="448"/>
    </location>
</feature>
<comment type="subcellular location">
    <subcellularLocation>
        <location evidence="1">Nucleus</location>
    </subcellularLocation>
</comment>
<evidence type="ECO:0000256" key="6">
    <source>
        <dbReference type="SAM" id="MobiDB-lite"/>
    </source>
</evidence>
<dbReference type="InterPro" id="IPR005011">
    <property type="entry name" value="SNU66/SART1"/>
</dbReference>
<dbReference type="Pfam" id="PF03343">
    <property type="entry name" value="SART-1"/>
    <property type="match status" value="1"/>
</dbReference>
<dbReference type="PANTHER" id="PTHR14152:SF5">
    <property type="entry name" value="U4_U6.U5 TRI-SNRNP-ASSOCIATED PROTEIN 1"/>
    <property type="match status" value="1"/>
</dbReference>
<feature type="compositionally biased region" description="Basic and acidic residues" evidence="6">
    <location>
        <begin position="195"/>
        <end position="205"/>
    </location>
</feature>
<dbReference type="Proteomes" id="UP000694255">
    <property type="component" value="Unassembled WGS sequence"/>
</dbReference>
<sequence>MSEEISLSIEETNKLRLKAGLKPIPIPRQQQQPKDDSIIELSIEETNKLRISIGLKPIPIEKSQEDIEIENYRKYQEQKRAQVEIQNARKRRPQEETMIIPDRIESEGIVDTDDWLNNLGKPSIKKQKKPLLTKSNKTDDIDIKETRIGHTGKELRQIHNEEILTLADTDIINNEDEDEGDILTNERLLAEAKLKRDLDEKKQAESVKYSGRRYQNQDDKSESEDEDEEGGSEYLTKEKLVMTGSEIVLPKSKDVDRSKKSNADMKFGDLFEELDTVEEVKKPKNVIKMKKIKQKKNSSRPKIVSESIKTEPIELENIEVDIEDEYEELQQAIKSSRESKQKSKGALSVEQLAYEIAETRRWEFENKLEKEEFDTFDDTSDFLNNLDKKVLSKQEDEEEPHLKIKIDSDGVEDNGTKESLENGARDENKHDEHEDEDRTTAEPEEGPKFNRSLAETLKFLHAKNLVSKETDLEKKQELERKEAAKQSELLRIKIGIEERILRDELEKDKSYMKLSKVDREVMFSKELDKRLVSKGIVVDNNTNNRSYDRRINGNKNTNKKSENKLKQYNPKVSLSYKDDEGRILNTKQAYKHLSHKYHNTGLSKRGKTGGSSSSKEVSEDNNKSLEGTII</sequence>
<evidence type="ECO:0000256" key="4">
    <source>
        <dbReference type="ARBA" id="ARBA00023187"/>
    </source>
</evidence>
<evidence type="ECO:0000256" key="2">
    <source>
        <dbReference type="ARBA" id="ARBA00006076"/>
    </source>
</evidence>
<feature type="region of interest" description="Disordered" evidence="6">
    <location>
        <begin position="195"/>
        <end position="237"/>
    </location>
</feature>
<keyword evidence="3" id="KW-0507">mRNA processing</keyword>